<comment type="caution">
    <text evidence="6">The sequence shown here is derived from an EMBL/GenBank/DDBJ whole genome shotgun (WGS) entry which is preliminary data.</text>
</comment>
<dbReference type="Pfam" id="PF17656">
    <property type="entry name" value="ChapFlgA_N"/>
    <property type="match status" value="1"/>
</dbReference>
<comment type="similarity">
    <text evidence="4">Belongs to the FlgA family.</text>
</comment>
<organism evidence="6 7">
    <name type="scientific">Uliginosibacterium paludis</name>
    <dbReference type="NCBI Taxonomy" id="1615952"/>
    <lineage>
        <taxon>Bacteria</taxon>
        <taxon>Pseudomonadati</taxon>
        <taxon>Pseudomonadota</taxon>
        <taxon>Betaproteobacteria</taxon>
        <taxon>Rhodocyclales</taxon>
        <taxon>Zoogloeaceae</taxon>
        <taxon>Uliginosibacterium</taxon>
    </lineage>
</organism>
<keyword evidence="4" id="KW-1005">Bacterial flagellum biogenesis</keyword>
<keyword evidence="7" id="KW-1185">Reference proteome</keyword>
<dbReference type="InterPro" id="IPR041231">
    <property type="entry name" value="FlgA_N"/>
</dbReference>
<keyword evidence="6" id="KW-0966">Cell projection</keyword>
<feature type="signal peptide" evidence="4">
    <location>
        <begin position="1"/>
        <end position="23"/>
    </location>
</feature>
<reference evidence="6 7" key="1">
    <citation type="submission" date="2024-07" db="EMBL/GenBank/DDBJ databases">
        <title>Uliginosibacterium paludis KCTC:42655.</title>
        <authorList>
            <person name="Kim M.K."/>
        </authorList>
    </citation>
    <scope>NUCLEOTIDE SEQUENCE [LARGE SCALE GENOMIC DNA]</scope>
    <source>
        <strain evidence="6 7">KCTC 42655</strain>
    </source>
</reference>
<evidence type="ECO:0000256" key="1">
    <source>
        <dbReference type="ARBA" id="ARBA00004418"/>
    </source>
</evidence>
<dbReference type="PANTHER" id="PTHR36307:SF1">
    <property type="entry name" value="FLAGELLA BASAL BODY P-RING FORMATION PROTEIN FLGA"/>
    <property type="match status" value="1"/>
</dbReference>
<dbReference type="Pfam" id="PF13144">
    <property type="entry name" value="ChapFlgA"/>
    <property type="match status" value="1"/>
</dbReference>
<dbReference type="InterPro" id="IPR039246">
    <property type="entry name" value="Flagellar_FlgA"/>
</dbReference>
<protein>
    <recommendedName>
        <fullName evidence="4">Flagella basal body P-ring formation protein FlgA</fullName>
    </recommendedName>
</protein>
<evidence type="ECO:0000313" key="6">
    <source>
        <dbReference type="EMBL" id="MET1490607.1"/>
    </source>
</evidence>
<dbReference type="NCBIfam" id="TIGR03170">
    <property type="entry name" value="flgA_cterm"/>
    <property type="match status" value="1"/>
</dbReference>
<sequence>MKPAALAFLISLLLAALPGPTRAAGALEPALRSFASAQAAGLPGKATLDLPRVPESPRITACKQWQIFLPERARFWGQVSLGARCSDGPSQSLYIQARVRIDGVAVVAARHIPSGQLLGADDLTSLEADLGSYPPDLILDPASARGRISRAAIAPGRPILKSLLRQENVIEAGQSVRIELVDGSLSVSNEGVAIGSAAPGQAVRVKLESGRIITGLATEDGRVDVRP</sequence>
<evidence type="ECO:0000259" key="5">
    <source>
        <dbReference type="SMART" id="SM00858"/>
    </source>
</evidence>
<keyword evidence="6" id="KW-0282">Flagellum</keyword>
<keyword evidence="3 4" id="KW-0574">Periplasm</keyword>
<dbReference type="Proteomes" id="UP001548590">
    <property type="component" value="Unassembled WGS sequence"/>
</dbReference>
<accession>A0ABV2CT07</accession>
<evidence type="ECO:0000313" key="7">
    <source>
        <dbReference type="Proteomes" id="UP001548590"/>
    </source>
</evidence>
<comment type="function">
    <text evidence="4">Involved in the assembly process of the P-ring formation. It may associate with FlgF on the rod constituting a structure essential for the P-ring assembly or may act as a modulator protein for the P-ring assembly.</text>
</comment>
<dbReference type="InterPro" id="IPR017585">
    <property type="entry name" value="SAF_FlgA"/>
</dbReference>
<evidence type="ECO:0000256" key="3">
    <source>
        <dbReference type="ARBA" id="ARBA00022764"/>
    </source>
</evidence>
<evidence type="ECO:0000256" key="2">
    <source>
        <dbReference type="ARBA" id="ARBA00022729"/>
    </source>
</evidence>
<evidence type="ECO:0000256" key="4">
    <source>
        <dbReference type="RuleBase" id="RU362063"/>
    </source>
</evidence>
<dbReference type="RefSeq" id="WP_345927670.1">
    <property type="nucleotide sequence ID" value="NZ_JBDIVF010000004.1"/>
</dbReference>
<feature type="domain" description="SAF" evidence="5">
    <location>
        <begin position="103"/>
        <end position="165"/>
    </location>
</feature>
<keyword evidence="6" id="KW-0969">Cilium</keyword>
<comment type="subcellular location">
    <subcellularLocation>
        <location evidence="1 4">Periplasm</location>
    </subcellularLocation>
</comment>
<keyword evidence="2 4" id="KW-0732">Signal</keyword>
<gene>
    <name evidence="6" type="primary">flgA</name>
    <name evidence="6" type="ORF">ABVT11_12290</name>
</gene>
<dbReference type="Gene3D" id="2.30.30.760">
    <property type="match status" value="1"/>
</dbReference>
<proteinExistence type="inferred from homology"/>
<name>A0ABV2CT07_9RHOO</name>
<dbReference type="CDD" id="cd11614">
    <property type="entry name" value="SAF_CpaB_FlgA_like"/>
    <property type="match status" value="1"/>
</dbReference>
<dbReference type="SMART" id="SM00858">
    <property type="entry name" value="SAF"/>
    <property type="match status" value="1"/>
</dbReference>
<feature type="chain" id="PRO_5045014017" description="Flagella basal body P-ring formation protein FlgA" evidence="4">
    <location>
        <begin position="24"/>
        <end position="227"/>
    </location>
</feature>
<dbReference type="InterPro" id="IPR013974">
    <property type="entry name" value="SAF"/>
</dbReference>
<dbReference type="Gene3D" id="3.90.1210.10">
    <property type="entry name" value="Antifreeze-like/N-acetylneuraminic acid synthase C-terminal domain"/>
    <property type="match status" value="1"/>
</dbReference>
<dbReference type="EMBL" id="JBEWLZ010000006">
    <property type="protein sequence ID" value="MET1490607.1"/>
    <property type="molecule type" value="Genomic_DNA"/>
</dbReference>
<dbReference type="PANTHER" id="PTHR36307">
    <property type="entry name" value="FLAGELLA BASAL BODY P-RING FORMATION PROTEIN FLGA"/>
    <property type="match status" value="1"/>
</dbReference>